<name>A0A917NB89_9GAMM</name>
<reference evidence="2" key="2">
    <citation type="submission" date="2020-09" db="EMBL/GenBank/DDBJ databases">
        <authorList>
            <person name="Sun Q."/>
            <person name="Ohkuma M."/>
        </authorList>
    </citation>
    <scope>NUCLEOTIDE SEQUENCE</scope>
    <source>
        <strain evidence="2">JCM 30804</strain>
    </source>
</reference>
<evidence type="ECO:0000313" key="2">
    <source>
        <dbReference type="EMBL" id="GGI80163.1"/>
    </source>
</evidence>
<organism evidence="2 3">
    <name type="scientific">Shewanella gelidii</name>
    <dbReference type="NCBI Taxonomy" id="1642821"/>
    <lineage>
        <taxon>Bacteria</taxon>
        <taxon>Pseudomonadati</taxon>
        <taxon>Pseudomonadota</taxon>
        <taxon>Gammaproteobacteria</taxon>
        <taxon>Alteromonadales</taxon>
        <taxon>Shewanellaceae</taxon>
        <taxon>Shewanella</taxon>
    </lineage>
</organism>
<evidence type="ECO:0000259" key="1">
    <source>
        <dbReference type="Pfam" id="PF04389"/>
    </source>
</evidence>
<dbReference type="Gene3D" id="3.40.630.10">
    <property type="entry name" value="Zn peptidases"/>
    <property type="match status" value="1"/>
</dbReference>
<evidence type="ECO:0000313" key="3">
    <source>
        <dbReference type="Proteomes" id="UP000613743"/>
    </source>
</evidence>
<protein>
    <submittedName>
        <fullName evidence="2">Peptidase M28</fullName>
    </submittedName>
</protein>
<sequence>MGLVCLCLLSACSSTSPNCRDQLSLEWAQPTSIAKDIEVLTSAAFAGRKSGTQGSILSQNYLVDRFQQAGLLPWQGQYRHAFEFEYQFRSRNGTNIIGYIPAQEANAPWRLVIAHYDHLGQKGSRYYPGADDNASGVAAMLQLAQRFHHQSQQSRSKVNLLFVAIDAEELGLFGSKALVKQLSIPIKNQIQLVLNLDMIGNPGRRYRLYVEGARNFSQFDLIKTQISNGNGLCIRNGQPNPVGTSAIRTNWLQASDHYAFHLAGIPWLYFGVPAHNHYHQTSDTLATLDIYFLAGVTEASFKVLSLPDHLLLN</sequence>
<dbReference type="GO" id="GO:0006508">
    <property type="term" value="P:proteolysis"/>
    <property type="evidence" value="ECO:0007669"/>
    <property type="project" value="InterPro"/>
</dbReference>
<dbReference type="EMBL" id="BMPZ01000003">
    <property type="protein sequence ID" value="GGI80163.1"/>
    <property type="molecule type" value="Genomic_DNA"/>
</dbReference>
<feature type="domain" description="Peptidase M28" evidence="1">
    <location>
        <begin position="95"/>
        <end position="294"/>
    </location>
</feature>
<dbReference type="RefSeq" id="WP_229779790.1">
    <property type="nucleotide sequence ID" value="NZ_BMPZ01000003.1"/>
</dbReference>
<dbReference type="PANTHER" id="PTHR12147:SF26">
    <property type="entry name" value="PEPTIDASE M28 DOMAIN-CONTAINING PROTEIN"/>
    <property type="match status" value="1"/>
</dbReference>
<proteinExistence type="predicted"/>
<gene>
    <name evidence="2" type="ORF">GCM10009332_16880</name>
</gene>
<dbReference type="InterPro" id="IPR007484">
    <property type="entry name" value="Peptidase_M28"/>
</dbReference>
<dbReference type="InterPro" id="IPR045175">
    <property type="entry name" value="M28_fam"/>
</dbReference>
<dbReference type="PANTHER" id="PTHR12147">
    <property type="entry name" value="METALLOPEPTIDASE M28 FAMILY MEMBER"/>
    <property type="match status" value="1"/>
</dbReference>
<dbReference type="GO" id="GO:0008235">
    <property type="term" value="F:metalloexopeptidase activity"/>
    <property type="evidence" value="ECO:0007669"/>
    <property type="project" value="InterPro"/>
</dbReference>
<accession>A0A917NB89</accession>
<dbReference type="Pfam" id="PF04389">
    <property type="entry name" value="Peptidase_M28"/>
    <property type="match status" value="1"/>
</dbReference>
<reference evidence="2" key="1">
    <citation type="journal article" date="2014" name="Int. J. Syst. Evol. Microbiol.">
        <title>Complete genome sequence of Corynebacterium casei LMG S-19264T (=DSM 44701T), isolated from a smear-ripened cheese.</title>
        <authorList>
            <consortium name="US DOE Joint Genome Institute (JGI-PGF)"/>
            <person name="Walter F."/>
            <person name="Albersmeier A."/>
            <person name="Kalinowski J."/>
            <person name="Ruckert C."/>
        </authorList>
    </citation>
    <scope>NUCLEOTIDE SEQUENCE</scope>
    <source>
        <strain evidence="2">JCM 30804</strain>
    </source>
</reference>
<dbReference type="SUPFAM" id="SSF53187">
    <property type="entry name" value="Zn-dependent exopeptidases"/>
    <property type="match status" value="1"/>
</dbReference>
<dbReference type="Proteomes" id="UP000613743">
    <property type="component" value="Unassembled WGS sequence"/>
</dbReference>
<comment type="caution">
    <text evidence="2">The sequence shown here is derived from an EMBL/GenBank/DDBJ whole genome shotgun (WGS) entry which is preliminary data.</text>
</comment>
<dbReference type="AlphaFoldDB" id="A0A917NB89"/>
<keyword evidence="3" id="KW-1185">Reference proteome</keyword>